<reference evidence="2 3" key="1">
    <citation type="submission" date="2019-08" db="EMBL/GenBank/DDBJ databases">
        <title>Complete genome sequence of Spiroplasma chinense CCH (DSM 19755).</title>
        <authorList>
            <person name="Shen H.-Y."/>
            <person name="Lin Y.-C."/>
            <person name="Chou L."/>
            <person name="Kuo C.-H."/>
        </authorList>
    </citation>
    <scope>NUCLEOTIDE SEQUENCE [LARGE SCALE GENOMIC DNA]</scope>
    <source>
        <strain evidence="2 3">CCH</strain>
    </source>
</reference>
<organism evidence="2 3">
    <name type="scientific">Spiroplasma chinense</name>
    <dbReference type="NCBI Taxonomy" id="216932"/>
    <lineage>
        <taxon>Bacteria</taxon>
        <taxon>Bacillati</taxon>
        <taxon>Mycoplasmatota</taxon>
        <taxon>Mollicutes</taxon>
        <taxon>Entomoplasmatales</taxon>
        <taxon>Spiroplasmataceae</taxon>
        <taxon>Spiroplasma</taxon>
    </lineage>
</organism>
<evidence type="ECO:0000256" key="1">
    <source>
        <dbReference type="SAM" id="MobiDB-lite"/>
    </source>
</evidence>
<feature type="compositionally biased region" description="Basic and acidic residues" evidence="1">
    <location>
        <begin position="1"/>
        <end position="19"/>
    </location>
</feature>
<proteinExistence type="predicted"/>
<dbReference type="Proteomes" id="UP000323144">
    <property type="component" value="Chromosome"/>
</dbReference>
<evidence type="ECO:0000313" key="2">
    <source>
        <dbReference type="EMBL" id="QEH61995.1"/>
    </source>
</evidence>
<dbReference type="KEGG" id="schi:SCHIN_v1c08000"/>
<keyword evidence="3" id="KW-1185">Reference proteome</keyword>
<accession>A0A5B9Y598</accession>
<evidence type="ECO:0000313" key="3">
    <source>
        <dbReference type="Proteomes" id="UP000323144"/>
    </source>
</evidence>
<name>A0A5B9Y598_9MOLU</name>
<sequence>MGFENNRGRGGNDRGDRAPRRFSSNGGGGRSQGGPSGNSGRIENFEKPLIELLKSINEKLDILIENSK</sequence>
<feature type="region of interest" description="Disordered" evidence="1">
    <location>
        <begin position="1"/>
        <end position="43"/>
    </location>
</feature>
<dbReference type="EMBL" id="CP043026">
    <property type="protein sequence ID" value="QEH61995.1"/>
    <property type="molecule type" value="Genomic_DNA"/>
</dbReference>
<dbReference type="AlphaFoldDB" id="A0A5B9Y598"/>
<dbReference type="RefSeq" id="WP_166508368.1">
    <property type="nucleotide sequence ID" value="NZ_CP043026.1"/>
</dbReference>
<protein>
    <submittedName>
        <fullName evidence="2">Uncharacterized protein</fullName>
    </submittedName>
</protein>
<gene>
    <name evidence="2" type="ORF">SCHIN_v1c08000</name>
</gene>
<feature type="compositionally biased region" description="Gly residues" evidence="1">
    <location>
        <begin position="25"/>
        <end position="37"/>
    </location>
</feature>